<protein>
    <recommendedName>
        <fullName evidence="4">MxaH protein</fullName>
    </recommendedName>
</protein>
<organism evidence="2 3">
    <name type="scientific">Methylocapsa palsarum</name>
    <dbReference type="NCBI Taxonomy" id="1612308"/>
    <lineage>
        <taxon>Bacteria</taxon>
        <taxon>Pseudomonadati</taxon>
        <taxon>Pseudomonadota</taxon>
        <taxon>Alphaproteobacteria</taxon>
        <taxon>Hyphomicrobiales</taxon>
        <taxon>Beijerinckiaceae</taxon>
        <taxon>Methylocapsa</taxon>
    </lineage>
</organism>
<evidence type="ECO:0000256" key="1">
    <source>
        <dbReference type="SAM" id="SignalP"/>
    </source>
</evidence>
<keyword evidence="1" id="KW-0732">Signal</keyword>
<dbReference type="AlphaFoldDB" id="A0A1I4AZT6"/>
<sequence>MTHWIIRPALLAGFCLTLFAACDKREPSKDATSSDHVEVQDKNRSNWLRISDQVDPAAWLVSKEMRREVAANDPAVLEMRQALALAETRFLESDRMLANRTAQVSETLSSEGRPLSSLTLLASLTMIVPETSQKQTYGDLCQFYLNLRHAGVDHDGALAFLSKRFTPERLK</sequence>
<dbReference type="RefSeq" id="WP_091684398.1">
    <property type="nucleotide sequence ID" value="NZ_FOSN01000012.1"/>
</dbReference>
<keyword evidence="3" id="KW-1185">Reference proteome</keyword>
<feature type="chain" id="PRO_5011493123" description="MxaH protein" evidence="1">
    <location>
        <begin position="21"/>
        <end position="171"/>
    </location>
</feature>
<proteinExistence type="predicted"/>
<feature type="signal peptide" evidence="1">
    <location>
        <begin position="1"/>
        <end position="20"/>
    </location>
</feature>
<accession>A0A1I4AZT6</accession>
<gene>
    <name evidence="2" type="ORF">SAMN05444581_11224</name>
</gene>
<evidence type="ECO:0008006" key="4">
    <source>
        <dbReference type="Google" id="ProtNLM"/>
    </source>
</evidence>
<dbReference type="OrthoDB" id="5609383at2"/>
<dbReference type="EMBL" id="FOSN01000012">
    <property type="protein sequence ID" value="SFK61189.1"/>
    <property type="molecule type" value="Genomic_DNA"/>
</dbReference>
<evidence type="ECO:0000313" key="2">
    <source>
        <dbReference type="EMBL" id="SFK61189.1"/>
    </source>
</evidence>
<evidence type="ECO:0000313" key="3">
    <source>
        <dbReference type="Proteomes" id="UP000198755"/>
    </source>
</evidence>
<dbReference type="STRING" id="1612308.SAMN05444581_11224"/>
<name>A0A1I4AZT6_9HYPH</name>
<dbReference type="PROSITE" id="PS51257">
    <property type="entry name" value="PROKAR_LIPOPROTEIN"/>
    <property type="match status" value="1"/>
</dbReference>
<dbReference type="Proteomes" id="UP000198755">
    <property type="component" value="Unassembled WGS sequence"/>
</dbReference>
<reference evidence="2 3" key="1">
    <citation type="submission" date="2016-10" db="EMBL/GenBank/DDBJ databases">
        <authorList>
            <person name="de Groot N.N."/>
        </authorList>
    </citation>
    <scope>NUCLEOTIDE SEQUENCE [LARGE SCALE GENOMIC DNA]</scope>
    <source>
        <strain evidence="2 3">NE2</strain>
    </source>
</reference>